<protein>
    <submittedName>
        <fullName evidence="1">Uncharacterized protein</fullName>
    </submittedName>
</protein>
<dbReference type="EMBL" id="AGNK02002180">
    <property type="status" value="NOT_ANNOTATED_CDS"/>
    <property type="molecule type" value="Genomic_DNA"/>
</dbReference>
<dbReference type="EnsemblPlants" id="KQL09092">
    <property type="protein sequence ID" value="KQL09092"/>
    <property type="gene ID" value="SETIT_007497mg"/>
</dbReference>
<accession>K3XZY6</accession>
<dbReference type="Proteomes" id="UP000004995">
    <property type="component" value="Unassembled WGS sequence"/>
</dbReference>
<evidence type="ECO:0000313" key="1">
    <source>
        <dbReference type="EnsemblPlants" id="KQL09092"/>
    </source>
</evidence>
<dbReference type="Gramene" id="KQL09092">
    <property type="protein sequence ID" value="KQL09092"/>
    <property type="gene ID" value="SETIT_007497mg"/>
</dbReference>
<reference evidence="2" key="1">
    <citation type="journal article" date="2012" name="Nat. Biotechnol.">
        <title>Reference genome sequence of the model plant Setaria.</title>
        <authorList>
            <person name="Bennetzen J.L."/>
            <person name="Schmutz J."/>
            <person name="Wang H."/>
            <person name="Percifield R."/>
            <person name="Hawkins J."/>
            <person name="Pontaroli A.C."/>
            <person name="Estep M."/>
            <person name="Feng L."/>
            <person name="Vaughn J.N."/>
            <person name="Grimwood J."/>
            <person name="Jenkins J."/>
            <person name="Barry K."/>
            <person name="Lindquist E."/>
            <person name="Hellsten U."/>
            <person name="Deshpande S."/>
            <person name="Wang X."/>
            <person name="Wu X."/>
            <person name="Mitros T."/>
            <person name="Triplett J."/>
            <person name="Yang X."/>
            <person name="Ye C.Y."/>
            <person name="Mauro-Herrera M."/>
            <person name="Wang L."/>
            <person name="Li P."/>
            <person name="Sharma M."/>
            <person name="Sharma R."/>
            <person name="Ronald P.C."/>
            <person name="Panaud O."/>
            <person name="Kellogg E.A."/>
            <person name="Brutnell T.P."/>
            <person name="Doust A.N."/>
            <person name="Tuskan G.A."/>
            <person name="Rokhsar D."/>
            <person name="Devos K.M."/>
        </authorList>
    </citation>
    <scope>NUCLEOTIDE SEQUENCE [LARGE SCALE GENOMIC DNA]</scope>
    <source>
        <strain evidence="2">cv. Yugu1</strain>
    </source>
</reference>
<sequence>MDLHARATSSGPGVARVEMANKAMAEVLKLRAMETGKAPQVQFEQEAAAAGERRTARTSTNEGSNDWCFFLGTSSPVKYSKLEQFLATYTLVLTSKMHGAAVCFLSTSELLNLRKTLIVTSFAMPYSRVDA</sequence>
<name>K3XZY6_SETIT</name>
<organism evidence="1 2">
    <name type="scientific">Setaria italica</name>
    <name type="common">Foxtail millet</name>
    <name type="synonym">Panicum italicum</name>
    <dbReference type="NCBI Taxonomy" id="4555"/>
    <lineage>
        <taxon>Eukaryota</taxon>
        <taxon>Viridiplantae</taxon>
        <taxon>Streptophyta</taxon>
        <taxon>Embryophyta</taxon>
        <taxon>Tracheophyta</taxon>
        <taxon>Spermatophyta</taxon>
        <taxon>Magnoliopsida</taxon>
        <taxon>Liliopsida</taxon>
        <taxon>Poales</taxon>
        <taxon>Poaceae</taxon>
        <taxon>PACMAD clade</taxon>
        <taxon>Panicoideae</taxon>
        <taxon>Panicodae</taxon>
        <taxon>Paniceae</taxon>
        <taxon>Cenchrinae</taxon>
        <taxon>Setaria</taxon>
    </lineage>
</organism>
<dbReference type="InParanoid" id="K3XZY6"/>
<keyword evidence="2" id="KW-1185">Reference proteome</keyword>
<evidence type="ECO:0000313" key="2">
    <source>
        <dbReference type="Proteomes" id="UP000004995"/>
    </source>
</evidence>
<reference evidence="1" key="2">
    <citation type="submission" date="2018-08" db="UniProtKB">
        <authorList>
            <consortium name="EnsemblPlants"/>
        </authorList>
    </citation>
    <scope>IDENTIFICATION</scope>
    <source>
        <strain evidence="1">Yugu1</strain>
    </source>
</reference>
<dbReference type="AlphaFoldDB" id="K3XZY6"/>
<proteinExistence type="predicted"/>
<dbReference type="HOGENOM" id="CLU_1931177_0_0_1"/>